<dbReference type="InterPro" id="IPR012675">
    <property type="entry name" value="Beta-grasp_dom_sf"/>
</dbReference>
<dbReference type="EMBL" id="CP042218">
    <property type="protein sequence ID" value="QDW66299.1"/>
    <property type="molecule type" value="Genomic_DNA"/>
</dbReference>
<reference evidence="1 2" key="1">
    <citation type="submission" date="2019-07" db="EMBL/GenBank/DDBJ databases">
        <title>Full genome sequence of Luteimonas sp. Gr-4.</title>
        <authorList>
            <person name="Im W.-T."/>
        </authorList>
    </citation>
    <scope>NUCLEOTIDE SEQUENCE [LARGE SCALE GENOMIC DNA]</scope>
    <source>
        <strain evidence="1 2">Gr-4</strain>
    </source>
</reference>
<dbReference type="OrthoDB" id="9800283at2"/>
<dbReference type="SUPFAM" id="SSF54285">
    <property type="entry name" value="MoaD/ThiS"/>
    <property type="match status" value="1"/>
</dbReference>
<name>A0A518N322_9GAMM</name>
<dbReference type="Proteomes" id="UP000316584">
    <property type="component" value="Chromosome"/>
</dbReference>
<dbReference type="AlphaFoldDB" id="A0A518N322"/>
<evidence type="ECO:0000313" key="2">
    <source>
        <dbReference type="Proteomes" id="UP000316584"/>
    </source>
</evidence>
<dbReference type="NCBIfam" id="TIGR01683">
    <property type="entry name" value="thiS"/>
    <property type="match status" value="1"/>
</dbReference>
<sequence>MDIILNGEPQALAGPCTVLALLESKELAGRKVAVEVNGTIVPRSLHAEHALKDGDRIEIVHALGGRLTGGACVIMAQ</sequence>
<dbReference type="PANTHER" id="PTHR34472">
    <property type="entry name" value="SULFUR CARRIER PROTEIN THIS"/>
    <property type="match status" value="1"/>
</dbReference>
<proteinExistence type="predicted"/>
<dbReference type="InterPro" id="IPR016155">
    <property type="entry name" value="Mopterin_synth/thiamin_S_b"/>
</dbReference>
<accession>A0A518N322</accession>
<dbReference type="RefSeq" id="WP_144890912.1">
    <property type="nucleotide sequence ID" value="NZ_CP042218.1"/>
</dbReference>
<gene>
    <name evidence="1" type="primary">thiS</name>
    <name evidence="1" type="ORF">FPZ22_04815</name>
</gene>
<organism evidence="1 2">
    <name type="scientific">Luteimonas granuli</name>
    <dbReference type="NCBI Taxonomy" id="1176533"/>
    <lineage>
        <taxon>Bacteria</taxon>
        <taxon>Pseudomonadati</taxon>
        <taxon>Pseudomonadota</taxon>
        <taxon>Gammaproteobacteria</taxon>
        <taxon>Lysobacterales</taxon>
        <taxon>Lysobacteraceae</taxon>
        <taxon>Luteimonas</taxon>
    </lineage>
</organism>
<protein>
    <submittedName>
        <fullName evidence="1">Sulfur carrier protein ThiS</fullName>
    </submittedName>
</protein>
<dbReference type="InterPro" id="IPR010035">
    <property type="entry name" value="Thi_S"/>
</dbReference>
<dbReference type="PANTHER" id="PTHR34472:SF1">
    <property type="entry name" value="SULFUR CARRIER PROTEIN THIS"/>
    <property type="match status" value="1"/>
</dbReference>
<dbReference type="InterPro" id="IPR003749">
    <property type="entry name" value="ThiS/MoaD-like"/>
</dbReference>
<dbReference type="Gene3D" id="3.10.20.30">
    <property type="match status" value="1"/>
</dbReference>
<dbReference type="Pfam" id="PF02597">
    <property type="entry name" value="ThiS"/>
    <property type="match status" value="1"/>
</dbReference>
<dbReference type="KEGG" id="lug:FPZ22_04815"/>
<keyword evidence="2" id="KW-1185">Reference proteome</keyword>
<evidence type="ECO:0000313" key="1">
    <source>
        <dbReference type="EMBL" id="QDW66299.1"/>
    </source>
</evidence>
<dbReference type="CDD" id="cd00565">
    <property type="entry name" value="Ubl_ThiS"/>
    <property type="match status" value="1"/>
</dbReference>